<dbReference type="SUPFAM" id="SSF52172">
    <property type="entry name" value="CheY-like"/>
    <property type="match status" value="1"/>
</dbReference>
<evidence type="ECO:0000256" key="3">
    <source>
        <dbReference type="ARBA" id="ARBA00022553"/>
    </source>
</evidence>
<dbReference type="CDD" id="cd00156">
    <property type="entry name" value="REC"/>
    <property type="match status" value="1"/>
</dbReference>
<dbReference type="Pfam" id="PF12860">
    <property type="entry name" value="PAS_7"/>
    <property type="match status" value="1"/>
</dbReference>
<dbReference type="CDD" id="cd00130">
    <property type="entry name" value="PAS"/>
    <property type="match status" value="2"/>
</dbReference>
<proteinExistence type="predicted"/>
<organism evidence="9 10">
    <name type="scientific">Magnetospirillum sulfuroxidans</name>
    <dbReference type="NCBI Taxonomy" id="611300"/>
    <lineage>
        <taxon>Bacteria</taxon>
        <taxon>Pseudomonadati</taxon>
        <taxon>Pseudomonadota</taxon>
        <taxon>Alphaproteobacteria</taxon>
        <taxon>Rhodospirillales</taxon>
        <taxon>Rhodospirillaceae</taxon>
        <taxon>Magnetospirillum</taxon>
    </lineage>
</organism>
<dbReference type="SUPFAM" id="SSF55785">
    <property type="entry name" value="PYP-like sensor domain (PAS domain)"/>
    <property type="match status" value="3"/>
</dbReference>
<dbReference type="InterPro" id="IPR003661">
    <property type="entry name" value="HisK_dim/P_dom"/>
</dbReference>
<dbReference type="SMART" id="SM00388">
    <property type="entry name" value="HisKA"/>
    <property type="match status" value="2"/>
</dbReference>
<dbReference type="InterPro" id="IPR001610">
    <property type="entry name" value="PAC"/>
</dbReference>
<dbReference type="SUPFAM" id="SSF47384">
    <property type="entry name" value="Homodimeric domain of signal transducing histidine kinase"/>
    <property type="match status" value="2"/>
</dbReference>
<dbReference type="RefSeq" id="WP_211548495.1">
    <property type="nucleotide sequence ID" value="NZ_JAGTUF010000008.1"/>
</dbReference>
<gene>
    <name evidence="9" type="ORF">KEC16_10170</name>
</gene>
<dbReference type="PROSITE" id="PS50113">
    <property type="entry name" value="PAC"/>
    <property type="match status" value="2"/>
</dbReference>
<evidence type="ECO:0000256" key="4">
    <source>
        <dbReference type="PROSITE-ProRule" id="PRU00169"/>
    </source>
</evidence>
<dbReference type="InterPro" id="IPR001789">
    <property type="entry name" value="Sig_transdc_resp-reg_receiver"/>
</dbReference>
<feature type="domain" description="PAS" evidence="7">
    <location>
        <begin position="27"/>
        <end position="88"/>
    </location>
</feature>
<dbReference type="Pfam" id="PF08447">
    <property type="entry name" value="PAS_3"/>
    <property type="match status" value="1"/>
</dbReference>
<dbReference type="SMART" id="SM00091">
    <property type="entry name" value="PAS"/>
    <property type="match status" value="3"/>
</dbReference>
<sequence length="1142" mass="124813">MTGTGIWLRAKAAWAAFRHPEAIPTRPRPDLDVLLQSVPAVIYARQCHEKSPLTYVSGNVQALLGYQAEEILSMPRFWIEHVHADDRERCLGSLASLPSLGRLEMEYRLRTKDGSWRWLHDECKVIHNADGTPREVVGSCTDVTSRHRSEQALARSETDLRAAQTRLMDALESSDDAFSVFDAEDRLIAFNSHYLSIYPTIADIIRPGVSFEELLRVSAQRSQYLGIGPDAVESWVRERLERHRSPAGPFEQLLEDGRWLEIIEHPTAEGGRVAIRREITHRKKIEAAMRDELAFKQTLINALPYPVFYKNTELVYLGCNDAFAAALGKTAAEIVGKTLMETYGADEATKFRQRDVELLTHGGIQSYETAFRWSDGSLRQIAIVKAPFTDQTGKIIGLIGTIIDQTAQKRAEEKLVQTARLVTLGQIASEVAHEMNQPLSILRMTAENSLERLHQDDIAPQTLAGKLSIMIEQTGRMGEMIAHLRSFAHSEMDERRPFAPLPVIHAAIAFLRQPFQLDDITLSVDMPESCSELNGQANQLEQVVLALLSNARDAVRSQRPPGQRRVSLRLEQGADTLTLSVQDNGGGVHEDLWPRIFAPFFTTKADGNGSGTGLGLSISTNIVAAMEGQISGHNTDDGALFQVSWPCRAQTQTPIVLAGNKPRPTGTERRRILVVDDEPLAVDCITDYLTARGYAVIAAISPLDALELAKADSFDLVLTDQRMPGMDGNVLISHLRDLWPQVPAVMMSGGTMPLPPSGAGPTARLTKPLILEELGRTIDDLLSPSAMTAPAPDVLPAQTTPAPSNSATPAQRLWLMGELTANLAHDFGQPINIIRLNAENVLDNLADNRLNDDRLRRALTSTIEQCQRIQDFAQSLVLATRRPTAPPQRFSVMTVLRHALAGIQDRIRMQGIVFCWHAAAKLPMISGHPARLQVALAGLLDNACDVLATEAMTRHAATPPWQARLTVSCQRAEDRTIAISISDNGPGLPEQVHHNLAGGTVKGLGLPIAMGVIAELGGTIDFIVKTGTTIHIHLPVPPRQLYLNDAAGPVAAEIAVFGWCAVTQPDQAEAALLRGDWQTLAPALHDLNQTAPDLPIIVIGDLTESLSRQTVAAGAMMVIAADSTVSDIAASLDECVPALDYL</sequence>
<feature type="modified residue" description="4-aspartylphosphate" evidence="4">
    <location>
        <position position="720"/>
    </location>
</feature>
<feature type="domain" description="Histidine kinase" evidence="5">
    <location>
        <begin position="430"/>
        <end position="649"/>
    </location>
</feature>
<dbReference type="SMART" id="SM00086">
    <property type="entry name" value="PAC"/>
    <property type="match status" value="2"/>
</dbReference>
<evidence type="ECO:0000259" key="5">
    <source>
        <dbReference type="PROSITE" id="PS50109"/>
    </source>
</evidence>
<dbReference type="InterPro" id="IPR013656">
    <property type="entry name" value="PAS_4"/>
</dbReference>
<dbReference type="InterPro" id="IPR013655">
    <property type="entry name" value="PAS_fold_3"/>
</dbReference>
<dbReference type="InterPro" id="IPR011006">
    <property type="entry name" value="CheY-like_superfamily"/>
</dbReference>
<feature type="domain" description="Response regulatory" evidence="6">
    <location>
        <begin position="671"/>
        <end position="782"/>
    </location>
</feature>
<comment type="caution">
    <text evidence="9">The sequence shown here is derived from an EMBL/GenBank/DDBJ whole genome shotgun (WGS) entry which is preliminary data.</text>
</comment>
<dbReference type="SUPFAM" id="SSF55874">
    <property type="entry name" value="ATPase domain of HSP90 chaperone/DNA topoisomerase II/histidine kinase"/>
    <property type="match status" value="2"/>
</dbReference>
<dbReference type="PRINTS" id="PR00344">
    <property type="entry name" value="BCTRLSENSOR"/>
</dbReference>
<protein>
    <recommendedName>
        <fullName evidence="2">histidine kinase</fullName>
        <ecNumber evidence="2">2.7.13.3</ecNumber>
    </recommendedName>
</protein>
<dbReference type="Gene3D" id="3.40.50.2300">
    <property type="match status" value="1"/>
</dbReference>
<feature type="domain" description="Histidine kinase" evidence="5">
    <location>
        <begin position="822"/>
        <end position="1038"/>
    </location>
</feature>
<dbReference type="PROSITE" id="PS50109">
    <property type="entry name" value="HIS_KIN"/>
    <property type="match status" value="2"/>
</dbReference>
<dbReference type="CDD" id="cd00075">
    <property type="entry name" value="HATPase"/>
    <property type="match status" value="1"/>
</dbReference>
<dbReference type="InterPro" id="IPR035965">
    <property type="entry name" value="PAS-like_dom_sf"/>
</dbReference>
<evidence type="ECO:0000313" key="9">
    <source>
        <dbReference type="EMBL" id="MBR9972082.1"/>
    </source>
</evidence>
<keyword evidence="10" id="KW-1185">Reference proteome</keyword>
<dbReference type="Gene3D" id="3.30.565.10">
    <property type="entry name" value="Histidine kinase-like ATPase, C-terminal domain"/>
    <property type="match status" value="2"/>
</dbReference>
<dbReference type="CDD" id="cd00082">
    <property type="entry name" value="HisKA"/>
    <property type="match status" value="2"/>
</dbReference>
<evidence type="ECO:0000256" key="1">
    <source>
        <dbReference type="ARBA" id="ARBA00000085"/>
    </source>
</evidence>
<dbReference type="PANTHER" id="PTHR43065">
    <property type="entry name" value="SENSOR HISTIDINE KINASE"/>
    <property type="match status" value="1"/>
</dbReference>
<keyword evidence="3 4" id="KW-0597">Phosphoprotein</keyword>
<dbReference type="Pfam" id="PF00072">
    <property type="entry name" value="Response_reg"/>
    <property type="match status" value="1"/>
</dbReference>
<dbReference type="EC" id="2.7.13.3" evidence="2"/>
<feature type="domain" description="PAC" evidence="8">
    <location>
        <begin position="365"/>
        <end position="417"/>
    </location>
</feature>
<dbReference type="NCBIfam" id="TIGR00229">
    <property type="entry name" value="sensory_box"/>
    <property type="match status" value="2"/>
</dbReference>
<feature type="domain" description="PAC" evidence="8">
    <location>
        <begin position="103"/>
        <end position="155"/>
    </location>
</feature>
<dbReference type="PROSITE" id="PS50112">
    <property type="entry name" value="PAS"/>
    <property type="match status" value="2"/>
</dbReference>
<dbReference type="InterPro" id="IPR005467">
    <property type="entry name" value="His_kinase_dom"/>
</dbReference>
<dbReference type="PANTHER" id="PTHR43065:SF42">
    <property type="entry name" value="TWO-COMPONENT SENSOR PPRA"/>
    <property type="match status" value="1"/>
</dbReference>
<dbReference type="PROSITE" id="PS50110">
    <property type="entry name" value="RESPONSE_REGULATORY"/>
    <property type="match status" value="1"/>
</dbReference>
<dbReference type="Pfam" id="PF08448">
    <property type="entry name" value="PAS_4"/>
    <property type="match status" value="1"/>
</dbReference>
<dbReference type="Pfam" id="PF02518">
    <property type="entry name" value="HATPase_c"/>
    <property type="match status" value="2"/>
</dbReference>
<dbReference type="Gene3D" id="3.30.450.20">
    <property type="entry name" value="PAS domain"/>
    <property type="match status" value="3"/>
</dbReference>
<dbReference type="InterPro" id="IPR036097">
    <property type="entry name" value="HisK_dim/P_sf"/>
</dbReference>
<name>A0ABS5ICD1_9PROT</name>
<evidence type="ECO:0000256" key="2">
    <source>
        <dbReference type="ARBA" id="ARBA00012438"/>
    </source>
</evidence>
<feature type="domain" description="PAS" evidence="7">
    <location>
        <begin position="292"/>
        <end position="363"/>
    </location>
</feature>
<comment type="catalytic activity">
    <reaction evidence="1">
        <text>ATP + protein L-histidine = ADP + protein N-phospho-L-histidine.</text>
        <dbReference type="EC" id="2.7.13.3"/>
    </reaction>
</comment>
<dbReference type="SMART" id="SM00448">
    <property type="entry name" value="REC"/>
    <property type="match status" value="1"/>
</dbReference>
<dbReference type="SMART" id="SM00387">
    <property type="entry name" value="HATPase_c"/>
    <property type="match status" value="2"/>
</dbReference>
<dbReference type="Gene3D" id="1.10.287.130">
    <property type="match status" value="2"/>
</dbReference>
<dbReference type="Proteomes" id="UP000680714">
    <property type="component" value="Unassembled WGS sequence"/>
</dbReference>
<evidence type="ECO:0000259" key="6">
    <source>
        <dbReference type="PROSITE" id="PS50110"/>
    </source>
</evidence>
<accession>A0ABS5ICD1</accession>
<reference evidence="9 10" key="1">
    <citation type="submission" date="2021-04" db="EMBL/GenBank/DDBJ databases">
        <title>Magnetospirillum sulfuroxidans sp. nov., a facultative chemolithoautotrophic sulfur-oxidizing alphaproteobacterium isolated from freshwater sediment and proposals for Paramagetospirillum gen. nov., and Magnetospirillaceae fam. nov.</title>
        <authorList>
            <person name="Koziaeva V."/>
            <person name="Geelhoed J.S."/>
            <person name="Sorokin D.Y."/>
            <person name="Grouzdev D.S."/>
        </authorList>
    </citation>
    <scope>NUCLEOTIDE SEQUENCE [LARGE SCALE GENOMIC DNA]</scope>
    <source>
        <strain evidence="9 10">J10</strain>
    </source>
</reference>
<dbReference type="InterPro" id="IPR036890">
    <property type="entry name" value="HATPase_C_sf"/>
</dbReference>
<evidence type="ECO:0000259" key="8">
    <source>
        <dbReference type="PROSITE" id="PS50113"/>
    </source>
</evidence>
<dbReference type="InterPro" id="IPR003594">
    <property type="entry name" value="HATPase_dom"/>
</dbReference>
<dbReference type="InterPro" id="IPR000700">
    <property type="entry name" value="PAS-assoc_C"/>
</dbReference>
<evidence type="ECO:0000313" key="10">
    <source>
        <dbReference type="Proteomes" id="UP000680714"/>
    </source>
</evidence>
<dbReference type="InterPro" id="IPR004358">
    <property type="entry name" value="Sig_transdc_His_kin-like_C"/>
</dbReference>
<dbReference type="EMBL" id="JAGTUF010000008">
    <property type="protein sequence ID" value="MBR9972082.1"/>
    <property type="molecule type" value="Genomic_DNA"/>
</dbReference>
<dbReference type="InterPro" id="IPR000014">
    <property type="entry name" value="PAS"/>
</dbReference>
<evidence type="ECO:0000259" key="7">
    <source>
        <dbReference type="PROSITE" id="PS50112"/>
    </source>
</evidence>